<protein>
    <submittedName>
        <fullName evidence="1">Uncharacterized protein</fullName>
    </submittedName>
</protein>
<dbReference type="Proteomes" id="UP001054837">
    <property type="component" value="Unassembled WGS sequence"/>
</dbReference>
<name>A0AAV4RV89_9ARAC</name>
<accession>A0AAV4RV89</accession>
<evidence type="ECO:0000313" key="2">
    <source>
        <dbReference type="Proteomes" id="UP001054837"/>
    </source>
</evidence>
<gene>
    <name evidence="1" type="ORF">CDAR_263351</name>
</gene>
<comment type="caution">
    <text evidence="1">The sequence shown here is derived from an EMBL/GenBank/DDBJ whole genome shotgun (WGS) entry which is preliminary data.</text>
</comment>
<proteinExistence type="predicted"/>
<organism evidence="1 2">
    <name type="scientific">Caerostris darwini</name>
    <dbReference type="NCBI Taxonomy" id="1538125"/>
    <lineage>
        <taxon>Eukaryota</taxon>
        <taxon>Metazoa</taxon>
        <taxon>Ecdysozoa</taxon>
        <taxon>Arthropoda</taxon>
        <taxon>Chelicerata</taxon>
        <taxon>Arachnida</taxon>
        <taxon>Araneae</taxon>
        <taxon>Araneomorphae</taxon>
        <taxon>Entelegynae</taxon>
        <taxon>Araneoidea</taxon>
        <taxon>Araneidae</taxon>
        <taxon>Caerostris</taxon>
    </lineage>
</organism>
<sequence length="163" mass="18604">MALIFRWHLKFWRSSFNEVSPVVVSVSRGRYKAGAADSDKPSFSTLPAKSRIKIVFWWRGKKSGADLRKKIAIKWNRIDDLRPRTRVKDLHSELEPLYQLGPSIERAPAQGQKNKRSPTSVLKFVCNSSIGGTIGADRPHLATLIKRFRCTPNCHESLFQGYH</sequence>
<dbReference type="AlphaFoldDB" id="A0AAV4RV89"/>
<dbReference type="EMBL" id="BPLQ01006841">
    <property type="protein sequence ID" value="GIY25650.1"/>
    <property type="molecule type" value="Genomic_DNA"/>
</dbReference>
<reference evidence="1 2" key="1">
    <citation type="submission" date="2021-06" db="EMBL/GenBank/DDBJ databases">
        <title>Caerostris darwini draft genome.</title>
        <authorList>
            <person name="Kono N."/>
            <person name="Arakawa K."/>
        </authorList>
    </citation>
    <scope>NUCLEOTIDE SEQUENCE [LARGE SCALE GENOMIC DNA]</scope>
</reference>
<evidence type="ECO:0000313" key="1">
    <source>
        <dbReference type="EMBL" id="GIY25650.1"/>
    </source>
</evidence>
<keyword evidence="2" id="KW-1185">Reference proteome</keyword>